<dbReference type="InterPro" id="IPR037066">
    <property type="entry name" value="Plug_dom_sf"/>
</dbReference>
<dbReference type="STRING" id="589873.EP12_12340"/>
<dbReference type="Pfam" id="PF07715">
    <property type="entry name" value="Plug"/>
    <property type="match status" value="1"/>
</dbReference>
<keyword evidence="1" id="KW-0472">Membrane</keyword>
<dbReference type="SUPFAM" id="SSF56935">
    <property type="entry name" value="Porins"/>
    <property type="match status" value="1"/>
</dbReference>
<dbReference type="EMBL" id="DNAN01000310">
    <property type="protein sequence ID" value="HAW75840.1"/>
    <property type="molecule type" value="Genomic_DNA"/>
</dbReference>
<name>A0A350P3H3_9ALTE</name>
<feature type="signal peptide" evidence="2">
    <location>
        <begin position="1"/>
        <end position="23"/>
    </location>
</feature>
<keyword evidence="1" id="KW-1134">Transmembrane beta strand</keyword>
<evidence type="ECO:0000256" key="2">
    <source>
        <dbReference type="SAM" id="SignalP"/>
    </source>
</evidence>
<protein>
    <submittedName>
        <fullName evidence="4">TonB-dependent receptor</fullName>
    </submittedName>
</protein>
<dbReference type="Proteomes" id="UP000263517">
    <property type="component" value="Unassembled WGS sequence"/>
</dbReference>
<dbReference type="AlphaFoldDB" id="A0A350P3H3"/>
<comment type="subcellular location">
    <subcellularLocation>
        <location evidence="1">Cell outer membrane</location>
        <topology evidence="1">Multi-pass membrane protein</topology>
    </subcellularLocation>
</comment>
<evidence type="ECO:0000313" key="4">
    <source>
        <dbReference type="EMBL" id="HAW75840.1"/>
    </source>
</evidence>
<dbReference type="GO" id="GO:0009279">
    <property type="term" value="C:cell outer membrane"/>
    <property type="evidence" value="ECO:0007669"/>
    <property type="project" value="UniProtKB-SubCell"/>
</dbReference>
<dbReference type="PANTHER" id="PTHR40980">
    <property type="entry name" value="PLUG DOMAIN-CONTAINING PROTEIN"/>
    <property type="match status" value="1"/>
</dbReference>
<evidence type="ECO:0000259" key="3">
    <source>
        <dbReference type="Pfam" id="PF07715"/>
    </source>
</evidence>
<keyword evidence="2" id="KW-0732">Signal</keyword>
<dbReference type="PANTHER" id="PTHR40980:SF3">
    <property type="entry name" value="TONB-DEPENDENT RECEPTOR-LIKE BETA-BARREL DOMAIN-CONTAINING PROTEIN"/>
    <property type="match status" value="1"/>
</dbReference>
<gene>
    <name evidence="4" type="ORF">DCW74_08915</name>
</gene>
<organism evidence="4 5">
    <name type="scientific">Alteromonas australica</name>
    <dbReference type="NCBI Taxonomy" id="589873"/>
    <lineage>
        <taxon>Bacteria</taxon>
        <taxon>Pseudomonadati</taxon>
        <taxon>Pseudomonadota</taxon>
        <taxon>Gammaproteobacteria</taxon>
        <taxon>Alteromonadales</taxon>
        <taxon>Alteromonadaceae</taxon>
        <taxon>Alteromonas/Salinimonas group</taxon>
        <taxon>Alteromonas</taxon>
    </lineage>
</organism>
<keyword evidence="1" id="KW-0998">Cell outer membrane</keyword>
<dbReference type="InterPro" id="IPR012910">
    <property type="entry name" value="Plug_dom"/>
</dbReference>
<feature type="non-terminal residue" evidence="4">
    <location>
        <position position="253"/>
    </location>
</feature>
<reference evidence="4 5" key="1">
    <citation type="journal article" date="2018" name="Nat. Biotechnol.">
        <title>A standardized bacterial taxonomy based on genome phylogeny substantially revises the tree of life.</title>
        <authorList>
            <person name="Parks D.H."/>
            <person name="Chuvochina M."/>
            <person name="Waite D.W."/>
            <person name="Rinke C."/>
            <person name="Skarshewski A."/>
            <person name="Chaumeil P.A."/>
            <person name="Hugenholtz P."/>
        </authorList>
    </citation>
    <scope>NUCLEOTIDE SEQUENCE [LARGE SCALE GENOMIC DNA]</scope>
    <source>
        <strain evidence="4">UBA11978</strain>
    </source>
</reference>
<feature type="chain" id="PRO_5016757024" evidence="2">
    <location>
        <begin position="24"/>
        <end position="253"/>
    </location>
</feature>
<dbReference type="PROSITE" id="PS52016">
    <property type="entry name" value="TONB_DEPENDENT_REC_3"/>
    <property type="match status" value="1"/>
</dbReference>
<evidence type="ECO:0000313" key="5">
    <source>
        <dbReference type="Proteomes" id="UP000263517"/>
    </source>
</evidence>
<dbReference type="InterPro" id="IPR039426">
    <property type="entry name" value="TonB-dep_rcpt-like"/>
</dbReference>
<evidence type="ECO:0000256" key="1">
    <source>
        <dbReference type="PROSITE-ProRule" id="PRU01360"/>
    </source>
</evidence>
<comment type="caution">
    <text evidence="4">The sequence shown here is derived from an EMBL/GenBank/DDBJ whole genome shotgun (WGS) entry which is preliminary data.</text>
</comment>
<proteinExistence type="inferred from homology"/>
<accession>A0A350P3H3</accession>
<keyword evidence="1" id="KW-0812">Transmembrane</keyword>
<comment type="similarity">
    <text evidence="1">Belongs to the TonB-dependent receptor family.</text>
</comment>
<keyword evidence="4" id="KW-0675">Receptor</keyword>
<sequence>MIPKKKQLAILVTLAMSGIQVQAQEAENAAAAADEKAIEVIEVSGFRGSLNKSLLEKRTSVNSKESIVAQDIGKFPDLNIAESIQRVPGVAISREGGEGRQITLRGLSPSFTRTTLNGMEVPASTDGTDSGGGVNGGRGFDFNIFASELFNRVDIQKSPTASMEEGGIAGTVDLYSAKPFDYDGFKFVSSLQGGYNSITEEVDPRAAFMVSNRFADDKIGVLFSAAFSERTVRQEGYGTVRWTTPVRDGGGLF</sequence>
<feature type="domain" description="TonB-dependent receptor plug" evidence="3">
    <location>
        <begin position="57"/>
        <end position="171"/>
    </location>
</feature>
<dbReference type="Gene3D" id="2.170.130.10">
    <property type="entry name" value="TonB-dependent receptor, plug domain"/>
    <property type="match status" value="1"/>
</dbReference>
<keyword evidence="1" id="KW-0813">Transport</keyword>